<protein>
    <submittedName>
        <fullName evidence="2">Glycosyltransferase involved in cell wall bisynthesis</fullName>
    </submittedName>
</protein>
<evidence type="ECO:0000313" key="2">
    <source>
        <dbReference type="EMBL" id="SHG77608.1"/>
    </source>
</evidence>
<dbReference type="GO" id="GO:0016757">
    <property type="term" value="F:glycosyltransferase activity"/>
    <property type="evidence" value="ECO:0007669"/>
    <property type="project" value="InterPro"/>
</dbReference>
<evidence type="ECO:0000259" key="1">
    <source>
        <dbReference type="Pfam" id="PF00534"/>
    </source>
</evidence>
<evidence type="ECO:0000313" key="3">
    <source>
        <dbReference type="Proteomes" id="UP000242329"/>
    </source>
</evidence>
<keyword evidence="3" id="KW-1185">Reference proteome</keyword>
<dbReference type="PANTHER" id="PTHR46660">
    <property type="match status" value="1"/>
</dbReference>
<dbReference type="AlphaFoldDB" id="A0A1M5MJZ9"/>
<dbReference type="Proteomes" id="UP000242329">
    <property type="component" value="Unassembled WGS sequence"/>
</dbReference>
<accession>A0A1M5MJZ9</accession>
<dbReference type="OrthoDB" id="9795068at2"/>
<dbReference type="PANTHER" id="PTHR46660:SF2">
    <property type="entry name" value="GLYCOSYLTRANSFERASE 1 DOMAIN-CONTAINING PROTEIN 1"/>
    <property type="match status" value="1"/>
</dbReference>
<feature type="domain" description="Glycosyl transferase family 1" evidence="1">
    <location>
        <begin position="157"/>
        <end position="321"/>
    </location>
</feature>
<organism evidence="2 3">
    <name type="scientific">Thermosyntropha lipolytica DSM 11003</name>
    <dbReference type="NCBI Taxonomy" id="1123382"/>
    <lineage>
        <taxon>Bacteria</taxon>
        <taxon>Bacillati</taxon>
        <taxon>Bacillota</taxon>
        <taxon>Clostridia</taxon>
        <taxon>Eubacteriales</taxon>
        <taxon>Syntrophomonadaceae</taxon>
        <taxon>Thermosyntropha</taxon>
    </lineage>
</organism>
<dbReference type="EMBL" id="FQWY01000012">
    <property type="protein sequence ID" value="SHG77608.1"/>
    <property type="molecule type" value="Genomic_DNA"/>
</dbReference>
<reference evidence="3" key="1">
    <citation type="submission" date="2016-11" db="EMBL/GenBank/DDBJ databases">
        <authorList>
            <person name="Varghese N."/>
            <person name="Submissions S."/>
        </authorList>
    </citation>
    <scope>NUCLEOTIDE SEQUENCE [LARGE SCALE GENOMIC DNA]</scope>
    <source>
        <strain evidence="3">DSM 11003</strain>
    </source>
</reference>
<dbReference type="CDD" id="cd03801">
    <property type="entry name" value="GT4_PimA-like"/>
    <property type="match status" value="1"/>
</dbReference>
<keyword evidence="2" id="KW-0808">Transferase</keyword>
<dbReference type="STRING" id="1123382.SAMN02745221_00933"/>
<proteinExistence type="predicted"/>
<dbReference type="Gene3D" id="3.40.50.2000">
    <property type="entry name" value="Glycogen Phosphorylase B"/>
    <property type="match status" value="2"/>
</dbReference>
<dbReference type="SUPFAM" id="SSF53756">
    <property type="entry name" value="UDP-Glycosyltransferase/glycogen phosphorylase"/>
    <property type="match status" value="1"/>
</dbReference>
<dbReference type="InterPro" id="IPR052622">
    <property type="entry name" value="Glycosyltransferase_G1"/>
</dbReference>
<name>A0A1M5MJZ9_9FIRM</name>
<dbReference type="Pfam" id="PF00534">
    <property type="entry name" value="Glycos_transf_1"/>
    <property type="match status" value="1"/>
</dbReference>
<sequence>MLKKYKGLGKEVILLTPFYSQQRGNKITASRLWAGYRGRGVKAYLVSLDDTEWIFKIRDILKNTNNLAVLHGFNARYMMNALERMPELKKLPLLLTLTGTDINEDRGYTFYPVLSWASYIVVFQAYFAHGLSKVYPDLKEKIRIIPQGVKIPLVEGKTRRDLGWEEKEIVFILPSGIRPVKNIMLAVKALHKVYLSYPQIRLVILGPLIDEDYGKEVLKAVKEYSWIRYLGEIEHEKIGDYLALSDVVINCSLSEGQPQAALEAMGLGKPAILTAVPGNLGVIEDKKEGLYVKNLDELARAAAFFVENPEEKERMGKNAKELVRAKYRPEWEIDQYIKLLQEIENCS</sequence>
<dbReference type="RefSeq" id="WP_073090778.1">
    <property type="nucleotide sequence ID" value="NZ_FQWY01000012.1"/>
</dbReference>
<gene>
    <name evidence="2" type="ORF">SAMN02745221_00933</name>
</gene>
<dbReference type="InterPro" id="IPR001296">
    <property type="entry name" value="Glyco_trans_1"/>
</dbReference>